<dbReference type="Pfam" id="PF01219">
    <property type="entry name" value="DAGK_prokar"/>
    <property type="match status" value="1"/>
</dbReference>
<keyword evidence="8 20" id="KW-0418">Kinase</keyword>
<evidence type="ECO:0000256" key="15">
    <source>
        <dbReference type="PIRSR" id="PIRSR600829-1"/>
    </source>
</evidence>
<evidence type="ECO:0000256" key="3">
    <source>
        <dbReference type="ARBA" id="ARBA00022475"/>
    </source>
</evidence>
<comment type="similarity">
    <text evidence="2">Belongs to the bacterial diacylglycerol kinase family.</text>
</comment>
<organism evidence="20 21">
    <name type="scientific">Desulfotruncus arcticus DSM 17038</name>
    <dbReference type="NCBI Taxonomy" id="1121424"/>
    <lineage>
        <taxon>Bacteria</taxon>
        <taxon>Bacillati</taxon>
        <taxon>Bacillota</taxon>
        <taxon>Clostridia</taxon>
        <taxon>Eubacteriales</taxon>
        <taxon>Desulfallaceae</taxon>
        <taxon>Desulfotruncus</taxon>
    </lineage>
</organism>
<keyword evidence="6 19" id="KW-0812">Transmembrane</keyword>
<evidence type="ECO:0000256" key="10">
    <source>
        <dbReference type="ARBA" id="ARBA00022989"/>
    </source>
</evidence>
<evidence type="ECO:0000256" key="18">
    <source>
        <dbReference type="PIRSR" id="PIRSR600829-4"/>
    </source>
</evidence>
<evidence type="ECO:0000256" key="8">
    <source>
        <dbReference type="ARBA" id="ARBA00022777"/>
    </source>
</evidence>
<feature type="binding site" evidence="16">
    <location>
        <position position="63"/>
    </location>
    <ligand>
        <name>substrate</name>
    </ligand>
</feature>
<keyword evidence="21" id="KW-1185">Reference proteome</keyword>
<proteinExistence type="inferred from homology"/>
<evidence type="ECO:0000256" key="11">
    <source>
        <dbReference type="ARBA" id="ARBA00023098"/>
    </source>
</evidence>
<evidence type="ECO:0000256" key="5">
    <source>
        <dbReference type="ARBA" id="ARBA00022679"/>
    </source>
</evidence>
<dbReference type="GO" id="GO:0005524">
    <property type="term" value="F:ATP binding"/>
    <property type="evidence" value="ECO:0007669"/>
    <property type="project" value="UniProtKB-KW"/>
</dbReference>
<evidence type="ECO:0000256" key="12">
    <source>
        <dbReference type="ARBA" id="ARBA00023136"/>
    </source>
</evidence>
<dbReference type="RefSeq" id="WP_092473590.1">
    <property type="nucleotide sequence ID" value="NZ_FOOX01000017.1"/>
</dbReference>
<accession>A0A1I2XG60</accession>
<dbReference type="EMBL" id="FOOX01000017">
    <property type="protein sequence ID" value="SFH12488.1"/>
    <property type="molecule type" value="Genomic_DNA"/>
</dbReference>
<name>A0A1I2XG60_9FIRM</name>
<dbReference type="InterPro" id="IPR036945">
    <property type="entry name" value="DAGK_sf"/>
</dbReference>
<keyword evidence="11" id="KW-0443">Lipid metabolism</keyword>
<dbReference type="GO" id="GO:0046872">
    <property type="term" value="F:metal ion binding"/>
    <property type="evidence" value="ECO:0007669"/>
    <property type="project" value="UniProtKB-KW"/>
</dbReference>
<keyword evidence="4" id="KW-0444">Lipid biosynthesis</keyword>
<feature type="transmembrane region" description="Helical" evidence="19">
    <location>
        <begin position="50"/>
        <end position="78"/>
    </location>
</feature>
<dbReference type="GO" id="GO:0008654">
    <property type="term" value="P:phospholipid biosynthetic process"/>
    <property type="evidence" value="ECO:0007669"/>
    <property type="project" value="UniProtKB-KW"/>
</dbReference>
<feature type="active site" description="Proton acceptor" evidence="15">
    <location>
        <position position="63"/>
    </location>
</feature>
<evidence type="ECO:0000256" key="9">
    <source>
        <dbReference type="ARBA" id="ARBA00022840"/>
    </source>
</evidence>
<keyword evidence="12 19" id="KW-0472">Membrane</keyword>
<evidence type="ECO:0000313" key="21">
    <source>
        <dbReference type="Proteomes" id="UP000199337"/>
    </source>
</evidence>
<comment type="subcellular location">
    <subcellularLocation>
        <location evidence="1">Cell membrane</location>
        <topology evidence="1">Multi-pass membrane protein</topology>
    </subcellularLocation>
</comment>
<evidence type="ECO:0000256" key="14">
    <source>
        <dbReference type="ARBA" id="ARBA00023264"/>
    </source>
</evidence>
<evidence type="ECO:0000256" key="6">
    <source>
        <dbReference type="ARBA" id="ARBA00022692"/>
    </source>
</evidence>
<feature type="transmembrane region" description="Helical" evidence="19">
    <location>
        <begin position="27"/>
        <end position="44"/>
    </location>
</feature>
<dbReference type="AlphaFoldDB" id="A0A1I2XG60"/>
<dbReference type="PANTHER" id="PTHR34299:SF1">
    <property type="entry name" value="DIACYLGLYCEROL KINASE"/>
    <property type="match status" value="1"/>
</dbReference>
<evidence type="ECO:0000256" key="17">
    <source>
        <dbReference type="PIRSR" id="PIRSR600829-3"/>
    </source>
</evidence>
<dbReference type="GO" id="GO:0016301">
    <property type="term" value="F:kinase activity"/>
    <property type="evidence" value="ECO:0007669"/>
    <property type="project" value="UniProtKB-KW"/>
</dbReference>
<keyword evidence="10 19" id="KW-1133">Transmembrane helix</keyword>
<gene>
    <name evidence="20" type="ORF">SAMN05660649_03965</name>
</gene>
<protein>
    <submittedName>
        <fullName evidence="20">Diacylglycerol kinase (ATP)</fullName>
    </submittedName>
</protein>
<sequence length="119" mass="12915">MLKFARAVGWAVAGVRYAVKTQRNMKIHLVVAVLVVVICLFLGMPPAELAIMSLTIFLVLTAEMFNTAIEAVVDLFTLNRHPLARAAKDVGAGAVLLTAINALVVAYLLIWPRLAGLFR</sequence>
<keyword evidence="13" id="KW-0594">Phospholipid biosynthesis</keyword>
<evidence type="ECO:0000256" key="2">
    <source>
        <dbReference type="ARBA" id="ARBA00005967"/>
    </source>
</evidence>
<reference evidence="21" key="1">
    <citation type="submission" date="2016-10" db="EMBL/GenBank/DDBJ databases">
        <authorList>
            <person name="Varghese N."/>
            <person name="Submissions S."/>
        </authorList>
    </citation>
    <scope>NUCLEOTIDE SEQUENCE [LARGE SCALE GENOMIC DNA]</scope>
    <source>
        <strain evidence="21">DSM 17038</strain>
    </source>
</reference>
<dbReference type="Gene3D" id="1.10.287.3610">
    <property type="match status" value="1"/>
</dbReference>
<evidence type="ECO:0000256" key="16">
    <source>
        <dbReference type="PIRSR" id="PIRSR600829-2"/>
    </source>
</evidence>
<evidence type="ECO:0000256" key="19">
    <source>
        <dbReference type="SAM" id="Phobius"/>
    </source>
</evidence>
<keyword evidence="14" id="KW-1208">Phospholipid metabolism</keyword>
<evidence type="ECO:0000256" key="4">
    <source>
        <dbReference type="ARBA" id="ARBA00022516"/>
    </source>
</evidence>
<keyword evidence="3" id="KW-1003">Cell membrane</keyword>
<keyword evidence="18" id="KW-0460">Magnesium</keyword>
<dbReference type="GO" id="GO:0005886">
    <property type="term" value="C:plasma membrane"/>
    <property type="evidence" value="ECO:0007669"/>
    <property type="project" value="UniProtKB-SubCell"/>
</dbReference>
<dbReference type="InterPro" id="IPR000829">
    <property type="entry name" value="DAGK"/>
</dbReference>
<dbReference type="PANTHER" id="PTHR34299">
    <property type="entry name" value="DIACYLGLYCEROL KINASE"/>
    <property type="match status" value="1"/>
</dbReference>
<feature type="transmembrane region" description="Helical" evidence="19">
    <location>
        <begin position="90"/>
        <end position="110"/>
    </location>
</feature>
<dbReference type="STRING" id="341036.SAMN05660649_03965"/>
<feature type="binding site" evidence="18">
    <location>
        <position position="70"/>
    </location>
    <ligand>
        <name>a divalent metal cation</name>
        <dbReference type="ChEBI" id="CHEBI:60240"/>
    </ligand>
</feature>
<keyword evidence="9 17" id="KW-0067">ATP-binding</keyword>
<evidence type="ECO:0000256" key="7">
    <source>
        <dbReference type="ARBA" id="ARBA00022741"/>
    </source>
</evidence>
<feature type="binding site" evidence="17">
    <location>
        <position position="70"/>
    </location>
    <ligand>
        <name>ATP</name>
        <dbReference type="ChEBI" id="CHEBI:30616"/>
    </ligand>
</feature>
<comment type="cofactor">
    <cofactor evidence="18">
        <name>Mg(2+)</name>
        <dbReference type="ChEBI" id="CHEBI:18420"/>
    </cofactor>
    <text evidence="18">Mn(2+), Zn(2+), Cd(2+) and Co(2+) support activity to lesser extents.</text>
</comment>
<dbReference type="OrthoDB" id="9789934at2"/>
<keyword evidence="18" id="KW-0479">Metal-binding</keyword>
<keyword evidence="5" id="KW-0808">Transferase</keyword>
<feature type="binding site" evidence="17">
    <location>
        <begin position="88"/>
        <end position="89"/>
    </location>
    <ligand>
        <name>ATP</name>
        <dbReference type="ChEBI" id="CHEBI:30616"/>
    </ligand>
</feature>
<keyword evidence="7 17" id="KW-0547">Nucleotide-binding</keyword>
<evidence type="ECO:0000313" key="20">
    <source>
        <dbReference type="EMBL" id="SFH12488.1"/>
    </source>
</evidence>
<evidence type="ECO:0000256" key="13">
    <source>
        <dbReference type="ARBA" id="ARBA00023209"/>
    </source>
</evidence>
<dbReference type="Proteomes" id="UP000199337">
    <property type="component" value="Unassembled WGS sequence"/>
</dbReference>
<evidence type="ECO:0000256" key="1">
    <source>
        <dbReference type="ARBA" id="ARBA00004651"/>
    </source>
</evidence>